<dbReference type="PANTHER" id="PTHR10900">
    <property type="entry name" value="PERIOSTIN-RELATED"/>
    <property type="match status" value="1"/>
</dbReference>
<organism evidence="3 4">
    <name type="scientific">Litorimonas cladophorae</name>
    <dbReference type="NCBI Taxonomy" id="1220491"/>
    <lineage>
        <taxon>Bacteria</taxon>
        <taxon>Pseudomonadati</taxon>
        <taxon>Pseudomonadota</taxon>
        <taxon>Alphaproteobacteria</taxon>
        <taxon>Maricaulales</taxon>
        <taxon>Robiginitomaculaceae</taxon>
    </lineage>
</organism>
<evidence type="ECO:0000313" key="4">
    <source>
        <dbReference type="Proteomes" id="UP000600865"/>
    </source>
</evidence>
<accession>A0A918NJ56</accession>
<dbReference type="InterPro" id="IPR050904">
    <property type="entry name" value="Adhesion/Biosynth-related"/>
</dbReference>
<dbReference type="InterPro" id="IPR000782">
    <property type="entry name" value="FAS1_domain"/>
</dbReference>
<feature type="chain" id="PRO_5037977208" evidence="1">
    <location>
        <begin position="29"/>
        <end position="220"/>
    </location>
</feature>
<dbReference type="PANTHER" id="PTHR10900:SF77">
    <property type="entry name" value="FI19380P1"/>
    <property type="match status" value="1"/>
</dbReference>
<keyword evidence="1" id="KW-0732">Signal</keyword>
<dbReference type="AlphaFoldDB" id="A0A918NJ56"/>
<sequence>MERTFTRKVTVATAALALALTSATASFADDCNWKKNQEASATHQTAAAPITAVMGATAKHASASTYASGTIIDAAVGTPDLSTLTAAVKAAGLVETLQGPGPFTVFAPTNAAFDALPDGTVATLLKPENKAMLTSILTSHVVAGNLSAADIVAAVDANGGKLTVTTISGAKLKVMKYGDTLKIKDENGGKSKVEIADITKSNGTVHVISGVLLPKSDGHS</sequence>
<reference evidence="3 4" key="1">
    <citation type="journal article" date="2014" name="Int. J. Syst. Evol. Microbiol.">
        <title>Complete genome sequence of Corynebacterium casei LMG S-19264T (=DSM 44701T), isolated from a smear-ripened cheese.</title>
        <authorList>
            <consortium name="US DOE Joint Genome Institute (JGI-PGF)"/>
            <person name="Walter F."/>
            <person name="Albersmeier A."/>
            <person name="Kalinowski J."/>
            <person name="Ruckert C."/>
        </authorList>
    </citation>
    <scope>NUCLEOTIDE SEQUENCE [LARGE SCALE GENOMIC DNA]</scope>
    <source>
        <strain evidence="3 4">KCTC 23968</strain>
    </source>
</reference>
<dbReference type="Proteomes" id="UP000600865">
    <property type="component" value="Unassembled WGS sequence"/>
</dbReference>
<dbReference type="PROSITE" id="PS50213">
    <property type="entry name" value="FAS1"/>
    <property type="match status" value="1"/>
</dbReference>
<feature type="domain" description="FAS1" evidence="2">
    <location>
        <begin position="68"/>
        <end position="212"/>
    </location>
</feature>
<dbReference type="RefSeq" id="WP_189585733.1">
    <property type="nucleotide sequence ID" value="NZ_BMYV01000002.1"/>
</dbReference>
<dbReference type="Gene3D" id="2.30.180.10">
    <property type="entry name" value="FAS1 domain"/>
    <property type="match status" value="1"/>
</dbReference>
<feature type="signal peptide" evidence="1">
    <location>
        <begin position="1"/>
        <end position="28"/>
    </location>
</feature>
<dbReference type="FunFam" id="2.30.180.10:FF:000032">
    <property type="entry name" value="Fasciclin domain-containing protein, putative"/>
    <property type="match status" value="1"/>
</dbReference>
<gene>
    <name evidence="3" type="ORF">GCM10011309_22130</name>
</gene>
<name>A0A918NJ56_9PROT</name>
<evidence type="ECO:0000256" key="1">
    <source>
        <dbReference type="SAM" id="SignalP"/>
    </source>
</evidence>
<evidence type="ECO:0000259" key="2">
    <source>
        <dbReference type="PROSITE" id="PS50213"/>
    </source>
</evidence>
<protein>
    <submittedName>
        <fullName evidence="3">Fasciclin</fullName>
    </submittedName>
</protein>
<dbReference type="InterPro" id="IPR036378">
    <property type="entry name" value="FAS1_dom_sf"/>
</dbReference>
<dbReference type="SUPFAM" id="SSF82153">
    <property type="entry name" value="FAS1 domain"/>
    <property type="match status" value="1"/>
</dbReference>
<proteinExistence type="predicted"/>
<dbReference type="SMART" id="SM00554">
    <property type="entry name" value="FAS1"/>
    <property type="match status" value="1"/>
</dbReference>
<evidence type="ECO:0000313" key="3">
    <source>
        <dbReference type="EMBL" id="GGX71496.1"/>
    </source>
</evidence>
<dbReference type="EMBL" id="BMYV01000002">
    <property type="protein sequence ID" value="GGX71496.1"/>
    <property type="molecule type" value="Genomic_DNA"/>
</dbReference>
<dbReference type="GO" id="GO:0005615">
    <property type="term" value="C:extracellular space"/>
    <property type="evidence" value="ECO:0007669"/>
    <property type="project" value="TreeGrafter"/>
</dbReference>
<dbReference type="Pfam" id="PF02469">
    <property type="entry name" value="Fasciclin"/>
    <property type="match status" value="1"/>
</dbReference>
<keyword evidence="4" id="KW-1185">Reference proteome</keyword>
<comment type="caution">
    <text evidence="3">The sequence shown here is derived from an EMBL/GenBank/DDBJ whole genome shotgun (WGS) entry which is preliminary data.</text>
</comment>